<dbReference type="InterPro" id="IPR049069">
    <property type="entry name" value="MRB1590-like_C"/>
</dbReference>
<feature type="domain" description="MRB1590-like C-terminal" evidence="3">
    <location>
        <begin position="468"/>
        <end position="559"/>
    </location>
</feature>
<evidence type="ECO:0000259" key="1">
    <source>
        <dbReference type="Pfam" id="PF09818"/>
    </source>
</evidence>
<dbReference type="InterPro" id="IPR046833">
    <property type="entry name" value="ABC_N"/>
</dbReference>
<protein>
    <submittedName>
        <fullName evidence="4">Putative ABC-class ATPase</fullName>
    </submittedName>
</protein>
<reference evidence="4 5" key="1">
    <citation type="submission" date="2019-03" db="EMBL/GenBank/DDBJ databases">
        <title>Genomic Encyclopedia of Type Strains, Phase IV (KMG-IV): sequencing the most valuable type-strain genomes for metagenomic binning, comparative biology and taxonomic classification.</title>
        <authorList>
            <person name="Goeker M."/>
        </authorList>
    </citation>
    <scope>NUCLEOTIDE SEQUENCE [LARGE SCALE GENOMIC DNA]</scope>
    <source>
        <strain evidence="4 5">DSM 15505</strain>
    </source>
</reference>
<evidence type="ECO:0000259" key="2">
    <source>
        <dbReference type="Pfam" id="PF20446"/>
    </source>
</evidence>
<dbReference type="InterPro" id="IPR046834">
    <property type="entry name" value="ABC_ATPase_C"/>
</dbReference>
<dbReference type="InterPro" id="IPR019195">
    <property type="entry name" value="ABC_ATPase_put"/>
</dbReference>
<dbReference type="PANTHER" id="PTHR38149:SF1">
    <property type="entry name" value="ATPASE"/>
    <property type="match status" value="1"/>
</dbReference>
<feature type="domain" description="ATPase of the ABC class C-terminal" evidence="1">
    <location>
        <begin position="171"/>
        <end position="446"/>
    </location>
</feature>
<dbReference type="AlphaFoldDB" id="A0A4R7K3S6"/>
<dbReference type="InterPro" id="IPR027417">
    <property type="entry name" value="P-loop_NTPase"/>
</dbReference>
<sequence>MDDTGNTTDKEHLMAPLERTLTDLDGKGYKAYKGLLGEYAFEGWLLVVDHVQADPFAAPSRIRAIVDSRTAELPQTVFSSPARERAARDFIARAFRDAVRDEKALGIDAGQQTVLDRTAVLFTDHGVELRLTLNLPARGRTILGHQARKLICDLLPEAVLEAATAQRLDLEALERHMAAVEDQEALRRALPARNLVAFVGNDAILARQSGIDDHPLKDAIPFQSPESLTVRIDTPNSGTVVGMGVPRGITLVVGGGFHGKSTLLSAISVGVYDHIPGDGREQVVTEPSAVKIRAEDGRAVHNMDLSPYINRLPFGKTTVDFSTEMASGSTSQAAALQESLEAGAETLLVDEDTSATNFMIRDRRMQALVAREHEPITPFVDRIRQLRDEVDVATILVMGGSGDYFDCADTVIQMQDYGAYDVTSEAHGIAAEYTTGRQQEATEPLARPHPRRLACQRLNPETKPGKQKVQARGMDTLVFGRDDVDLRAVEQIADSSQVRAIGLLLARLASEGKTLEQPGTTIEERLEAGLRTISARPDGDLALPRVFEVMAALNRLRQTGFQPTGQ</sequence>
<dbReference type="SUPFAM" id="SSF52540">
    <property type="entry name" value="P-loop containing nucleoside triphosphate hydrolases"/>
    <property type="match status" value="1"/>
</dbReference>
<dbReference type="Pfam" id="PF09818">
    <property type="entry name" value="ABC_ATPase"/>
    <property type="match status" value="1"/>
</dbReference>
<dbReference type="Proteomes" id="UP000295830">
    <property type="component" value="Unassembled WGS sequence"/>
</dbReference>
<comment type="caution">
    <text evidence="4">The sequence shown here is derived from an EMBL/GenBank/DDBJ whole genome shotgun (WGS) entry which is preliminary data.</text>
</comment>
<proteinExistence type="predicted"/>
<gene>
    <name evidence="4" type="ORF">DES49_0370</name>
</gene>
<dbReference type="Pfam" id="PF20446">
    <property type="entry name" value="ABC_N"/>
    <property type="match status" value="1"/>
</dbReference>
<dbReference type="Pfam" id="PF21117">
    <property type="entry name" value="MRB1590_C"/>
    <property type="match status" value="1"/>
</dbReference>
<feature type="domain" description="ATPase of the ABC class N-terminal" evidence="2">
    <location>
        <begin position="14"/>
        <end position="162"/>
    </location>
</feature>
<accession>A0A4R7K3S6</accession>
<name>A0A4R7K3S6_9GAMM</name>
<evidence type="ECO:0000313" key="5">
    <source>
        <dbReference type="Proteomes" id="UP000295830"/>
    </source>
</evidence>
<organism evidence="4 5">
    <name type="scientific">Halospina denitrificans</name>
    <dbReference type="NCBI Taxonomy" id="332522"/>
    <lineage>
        <taxon>Bacteria</taxon>
        <taxon>Pseudomonadati</taxon>
        <taxon>Pseudomonadota</taxon>
        <taxon>Gammaproteobacteria</taxon>
        <taxon>Halospina</taxon>
    </lineage>
</organism>
<evidence type="ECO:0000259" key="3">
    <source>
        <dbReference type="Pfam" id="PF21117"/>
    </source>
</evidence>
<dbReference type="PANTHER" id="PTHR38149">
    <property type="entry name" value="ATPASE"/>
    <property type="match status" value="1"/>
</dbReference>
<keyword evidence="5" id="KW-1185">Reference proteome</keyword>
<dbReference type="EMBL" id="SOAX01000001">
    <property type="protein sequence ID" value="TDT44269.1"/>
    <property type="molecule type" value="Genomic_DNA"/>
</dbReference>
<evidence type="ECO:0000313" key="4">
    <source>
        <dbReference type="EMBL" id="TDT44269.1"/>
    </source>
</evidence>